<name>A0A431W224_9DEIO</name>
<dbReference type="AlphaFoldDB" id="A0A431W224"/>
<protein>
    <submittedName>
        <fullName evidence="2">DsbA family protein</fullName>
    </submittedName>
</protein>
<reference evidence="2 3" key="1">
    <citation type="submission" date="2018-12" db="EMBL/GenBank/DDBJ databases">
        <title>Deinococcus radiophilus ATCC 27603 genome sequencing and assembly.</title>
        <authorList>
            <person name="Maclea K.S."/>
            <person name="Maynard C.R."/>
        </authorList>
    </citation>
    <scope>NUCLEOTIDE SEQUENCE [LARGE SCALE GENOMIC DNA]</scope>
    <source>
        <strain evidence="2 3">ATCC 27603</strain>
    </source>
</reference>
<dbReference type="GO" id="GO:0016491">
    <property type="term" value="F:oxidoreductase activity"/>
    <property type="evidence" value="ECO:0007669"/>
    <property type="project" value="InterPro"/>
</dbReference>
<proteinExistence type="predicted"/>
<dbReference type="PANTHER" id="PTHR13887">
    <property type="entry name" value="GLUTATHIONE S-TRANSFERASE KAPPA"/>
    <property type="match status" value="1"/>
</dbReference>
<dbReference type="Pfam" id="PF01323">
    <property type="entry name" value="DSBA"/>
    <property type="match status" value="1"/>
</dbReference>
<dbReference type="InterPro" id="IPR001853">
    <property type="entry name" value="DSBA-like_thioredoxin_dom"/>
</dbReference>
<dbReference type="PANTHER" id="PTHR13887:SF54">
    <property type="entry name" value="DSBA FAMILY PROTEIN"/>
    <property type="match status" value="1"/>
</dbReference>
<organism evidence="2 3">
    <name type="scientific">Deinococcus radiophilus</name>
    <dbReference type="NCBI Taxonomy" id="32062"/>
    <lineage>
        <taxon>Bacteria</taxon>
        <taxon>Thermotogati</taxon>
        <taxon>Deinococcota</taxon>
        <taxon>Deinococci</taxon>
        <taxon>Deinococcales</taxon>
        <taxon>Deinococcaceae</taxon>
        <taxon>Deinococcus</taxon>
    </lineage>
</organism>
<dbReference type="EMBL" id="RXPE01000004">
    <property type="protein sequence ID" value="RTR29485.1"/>
    <property type="molecule type" value="Genomic_DNA"/>
</dbReference>
<feature type="domain" description="DSBA-like thioredoxin" evidence="1">
    <location>
        <begin position="15"/>
        <end position="199"/>
    </location>
</feature>
<sequence>MCHNQHMIQKTKLTYVTDTYCIWCWGFGEALRGFADANADQIELEVLPGGLLVGERVQAVGQKEGVLESAQRMTEMTGVATGEGFRDAVQEGSTVLDSGVAARAFWALHSLAPEHGLDIAHALQHAWYEDGQDLHDTAVISQVARDLGLDPEAAAQAYAAPESEAQAQAGFERRKELDVPGYPSLLVYGPNGPQRIGGAKATPEKLTAAFQKIRSGEALPTDDAE</sequence>
<comment type="caution">
    <text evidence="2">The sequence shown here is derived from an EMBL/GenBank/DDBJ whole genome shotgun (WGS) entry which is preliminary data.</text>
</comment>
<dbReference type="InterPro" id="IPR036249">
    <property type="entry name" value="Thioredoxin-like_sf"/>
</dbReference>
<dbReference type="CDD" id="cd03025">
    <property type="entry name" value="DsbA_FrnE_like"/>
    <property type="match status" value="1"/>
</dbReference>
<dbReference type="Proteomes" id="UP000277766">
    <property type="component" value="Unassembled WGS sequence"/>
</dbReference>
<evidence type="ECO:0000259" key="1">
    <source>
        <dbReference type="Pfam" id="PF01323"/>
    </source>
</evidence>
<dbReference type="Gene3D" id="1.10.472.60">
    <property type="entry name" value="putative protein disulfide isomerase domain"/>
    <property type="match status" value="1"/>
</dbReference>
<dbReference type="Gene3D" id="3.40.30.10">
    <property type="entry name" value="Glutaredoxin"/>
    <property type="match status" value="1"/>
</dbReference>
<evidence type="ECO:0000313" key="2">
    <source>
        <dbReference type="EMBL" id="RTR29485.1"/>
    </source>
</evidence>
<dbReference type="OrthoDB" id="9813770at2"/>
<evidence type="ECO:0000313" key="3">
    <source>
        <dbReference type="Proteomes" id="UP000277766"/>
    </source>
</evidence>
<dbReference type="SUPFAM" id="SSF52833">
    <property type="entry name" value="Thioredoxin-like"/>
    <property type="match status" value="1"/>
</dbReference>
<gene>
    <name evidence="2" type="ORF">EJ104_03625</name>
</gene>
<keyword evidence="3" id="KW-1185">Reference proteome</keyword>
<accession>A0A431W224</accession>